<name>A0A5C6NPV6_9TELE</name>
<keyword evidence="2" id="KW-1185">Reference proteome</keyword>
<comment type="caution">
    <text evidence="1">The sequence shown here is derived from an EMBL/GenBank/DDBJ whole genome shotgun (WGS) entry which is preliminary data.</text>
</comment>
<organism evidence="1 2">
    <name type="scientific">Takifugu flavidus</name>
    <name type="common">sansaifugu</name>
    <dbReference type="NCBI Taxonomy" id="433684"/>
    <lineage>
        <taxon>Eukaryota</taxon>
        <taxon>Metazoa</taxon>
        <taxon>Chordata</taxon>
        <taxon>Craniata</taxon>
        <taxon>Vertebrata</taxon>
        <taxon>Euteleostomi</taxon>
        <taxon>Actinopterygii</taxon>
        <taxon>Neopterygii</taxon>
        <taxon>Teleostei</taxon>
        <taxon>Neoteleostei</taxon>
        <taxon>Acanthomorphata</taxon>
        <taxon>Eupercaria</taxon>
        <taxon>Tetraodontiformes</taxon>
        <taxon>Tetradontoidea</taxon>
        <taxon>Tetraodontidae</taxon>
        <taxon>Takifugu</taxon>
    </lineage>
</organism>
<dbReference type="AlphaFoldDB" id="A0A5C6NPV6"/>
<dbReference type="EMBL" id="RHFK02000010">
    <property type="protein sequence ID" value="TWW69444.1"/>
    <property type="molecule type" value="Genomic_DNA"/>
</dbReference>
<evidence type="ECO:0000313" key="1">
    <source>
        <dbReference type="EMBL" id="TWW69444.1"/>
    </source>
</evidence>
<proteinExistence type="predicted"/>
<evidence type="ECO:0000313" key="2">
    <source>
        <dbReference type="Proteomes" id="UP000324091"/>
    </source>
</evidence>
<reference evidence="1 2" key="1">
    <citation type="submission" date="2019-04" db="EMBL/GenBank/DDBJ databases">
        <title>Chromosome genome assembly for Takifugu flavidus.</title>
        <authorList>
            <person name="Xiao S."/>
        </authorList>
    </citation>
    <scope>NUCLEOTIDE SEQUENCE [LARGE SCALE GENOMIC DNA]</scope>
    <source>
        <strain evidence="1">HTHZ2018</strain>
        <tissue evidence="1">Muscle</tissue>
    </source>
</reference>
<accession>A0A5C6NPV6</accession>
<dbReference type="Proteomes" id="UP000324091">
    <property type="component" value="Chromosome 18"/>
</dbReference>
<sequence>MTRDALIICVQKYDGIYATAGHDRLSSFILFFVITHASLNSFKQTHESRKRHFLSPTANHHSTHLNHSV</sequence>
<protein>
    <submittedName>
        <fullName evidence="1">Uncharacterized protein</fullName>
    </submittedName>
</protein>
<gene>
    <name evidence="1" type="ORF">D4764_18G0002500</name>
</gene>